<dbReference type="PANTHER" id="PTHR10621">
    <property type="entry name" value="UV EXCISION REPAIR PROTEIN RAD23"/>
    <property type="match status" value="1"/>
</dbReference>
<dbReference type="PANTHER" id="PTHR10621:SF0">
    <property type="entry name" value="UV EXCISION REPAIR PROTEIN RAD23"/>
    <property type="match status" value="1"/>
</dbReference>
<dbReference type="Proteomes" id="UP000492821">
    <property type="component" value="Unassembled WGS sequence"/>
</dbReference>
<dbReference type="AlphaFoldDB" id="A0A7E4V6A5"/>
<dbReference type="CDD" id="cd17039">
    <property type="entry name" value="Ubl_ubiquitin_like"/>
    <property type="match status" value="1"/>
</dbReference>
<sequence length="73" mass="8505">MMLIVYALGGRRIELDVDKKDTIEVVKQKIEEEIFIPSNMLLLLHEGEQLDDDEKTCEDYGMEDESVIYIVNQ</sequence>
<feature type="domain" description="Ubiquitin-like" evidence="1">
    <location>
        <begin position="1"/>
        <end position="73"/>
    </location>
</feature>
<dbReference type="GO" id="GO:0070628">
    <property type="term" value="F:proteasome binding"/>
    <property type="evidence" value="ECO:0007669"/>
    <property type="project" value="TreeGrafter"/>
</dbReference>
<dbReference type="SUPFAM" id="SSF54236">
    <property type="entry name" value="Ubiquitin-like"/>
    <property type="match status" value="1"/>
</dbReference>
<evidence type="ECO:0000313" key="3">
    <source>
        <dbReference type="WBParaSite" id="Pan_g16498.t1"/>
    </source>
</evidence>
<dbReference type="InterPro" id="IPR000626">
    <property type="entry name" value="Ubiquitin-like_dom"/>
</dbReference>
<dbReference type="Pfam" id="PF00240">
    <property type="entry name" value="ubiquitin"/>
    <property type="match status" value="1"/>
</dbReference>
<dbReference type="InterPro" id="IPR019956">
    <property type="entry name" value="Ubiquitin_dom"/>
</dbReference>
<dbReference type="GO" id="GO:0005654">
    <property type="term" value="C:nucleoplasm"/>
    <property type="evidence" value="ECO:0007669"/>
    <property type="project" value="TreeGrafter"/>
</dbReference>
<dbReference type="GO" id="GO:0043161">
    <property type="term" value="P:proteasome-mediated ubiquitin-dependent protein catabolic process"/>
    <property type="evidence" value="ECO:0007669"/>
    <property type="project" value="TreeGrafter"/>
</dbReference>
<dbReference type="InterPro" id="IPR029071">
    <property type="entry name" value="Ubiquitin-like_domsf"/>
</dbReference>
<dbReference type="GO" id="GO:0031593">
    <property type="term" value="F:polyubiquitin modification-dependent protein binding"/>
    <property type="evidence" value="ECO:0007669"/>
    <property type="project" value="TreeGrafter"/>
</dbReference>
<dbReference type="PRINTS" id="PR00348">
    <property type="entry name" value="UBIQUITIN"/>
</dbReference>
<dbReference type="Gene3D" id="3.10.20.90">
    <property type="entry name" value="Phosphatidylinositol 3-kinase Catalytic Subunit, Chain A, domain 1"/>
    <property type="match status" value="1"/>
</dbReference>
<dbReference type="PROSITE" id="PS50053">
    <property type="entry name" value="UBIQUITIN_2"/>
    <property type="match status" value="1"/>
</dbReference>
<name>A0A7E4V6A5_PANRE</name>
<reference evidence="2" key="1">
    <citation type="journal article" date="2013" name="Genetics">
        <title>The draft genome and transcriptome of Panagrellus redivivus are shaped by the harsh demands of a free-living lifestyle.</title>
        <authorList>
            <person name="Srinivasan J."/>
            <person name="Dillman A.R."/>
            <person name="Macchietto M.G."/>
            <person name="Heikkinen L."/>
            <person name="Lakso M."/>
            <person name="Fracchia K.M."/>
            <person name="Antoshechkin I."/>
            <person name="Mortazavi A."/>
            <person name="Wong G."/>
            <person name="Sternberg P.W."/>
        </authorList>
    </citation>
    <scope>NUCLEOTIDE SEQUENCE [LARGE SCALE GENOMIC DNA]</scope>
    <source>
        <strain evidence="2">MT8872</strain>
    </source>
</reference>
<accession>A0A7E4V6A5</accession>
<dbReference type="SMART" id="SM00213">
    <property type="entry name" value="UBQ"/>
    <property type="match status" value="1"/>
</dbReference>
<organism evidence="2 3">
    <name type="scientific">Panagrellus redivivus</name>
    <name type="common">Microworm</name>
    <dbReference type="NCBI Taxonomy" id="6233"/>
    <lineage>
        <taxon>Eukaryota</taxon>
        <taxon>Metazoa</taxon>
        <taxon>Ecdysozoa</taxon>
        <taxon>Nematoda</taxon>
        <taxon>Chromadorea</taxon>
        <taxon>Rhabditida</taxon>
        <taxon>Tylenchina</taxon>
        <taxon>Panagrolaimomorpha</taxon>
        <taxon>Panagrolaimoidea</taxon>
        <taxon>Panagrolaimidae</taxon>
        <taxon>Panagrellus</taxon>
    </lineage>
</organism>
<proteinExistence type="predicted"/>
<keyword evidence="2" id="KW-1185">Reference proteome</keyword>
<dbReference type="WBParaSite" id="Pan_g16498.t1">
    <property type="protein sequence ID" value="Pan_g16498.t1"/>
    <property type="gene ID" value="Pan_g16498"/>
</dbReference>
<dbReference type="GO" id="GO:0043130">
    <property type="term" value="F:ubiquitin binding"/>
    <property type="evidence" value="ECO:0007669"/>
    <property type="project" value="TreeGrafter"/>
</dbReference>
<dbReference type="GO" id="GO:0005829">
    <property type="term" value="C:cytosol"/>
    <property type="evidence" value="ECO:0007669"/>
    <property type="project" value="TreeGrafter"/>
</dbReference>
<reference evidence="3" key="2">
    <citation type="submission" date="2020-10" db="UniProtKB">
        <authorList>
            <consortium name="WormBaseParasite"/>
        </authorList>
    </citation>
    <scope>IDENTIFICATION</scope>
</reference>
<evidence type="ECO:0000259" key="1">
    <source>
        <dbReference type="PROSITE" id="PS50053"/>
    </source>
</evidence>
<evidence type="ECO:0000313" key="2">
    <source>
        <dbReference type="Proteomes" id="UP000492821"/>
    </source>
</evidence>
<protein>
    <submittedName>
        <fullName evidence="3">Ubiquitin-like domain-containing protein</fullName>
    </submittedName>
</protein>